<name>A0A6N3G7R3_ENTCA</name>
<protein>
    <submittedName>
        <fullName evidence="1">Uncharacterized protein</fullName>
    </submittedName>
</protein>
<dbReference type="EMBL" id="CACRTX010000018">
    <property type="protein sequence ID" value="VYU60727.1"/>
    <property type="molecule type" value="Genomic_DNA"/>
</dbReference>
<proteinExistence type="predicted"/>
<gene>
    <name evidence="1" type="ORF">ECLFYP2_00782</name>
</gene>
<evidence type="ECO:0000313" key="1">
    <source>
        <dbReference type="EMBL" id="VYU60727.1"/>
    </source>
</evidence>
<accession>A0A6N3G7R3</accession>
<sequence length="61" mass="7215">MWVLAYSYAAKISTFEKCLYPNETFAQLWSHGFVDVKRIDKTVNLGAYLYVYLTDLCFLFF</sequence>
<dbReference type="AlphaFoldDB" id="A0A6N3G7R3"/>
<reference evidence="1" key="1">
    <citation type="submission" date="2019-11" db="EMBL/GenBank/DDBJ databases">
        <authorList>
            <person name="Feng L."/>
        </authorList>
    </citation>
    <scope>NUCLEOTIDE SEQUENCE</scope>
    <source>
        <strain evidence="1">ECasseliflavusLFYP2</strain>
    </source>
</reference>
<organism evidence="1">
    <name type="scientific">Enterococcus casseliflavus</name>
    <name type="common">Enterococcus flavescens</name>
    <dbReference type="NCBI Taxonomy" id="37734"/>
    <lineage>
        <taxon>Bacteria</taxon>
        <taxon>Bacillati</taxon>
        <taxon>Bacillota</taxon>
        <taxon>Bacilli</taxon>
        <taxon>Lactobacillales</taxon>
        <taxon>Enterococcaceae</taxon>
        <taxon>Enterococcus</taxon>
    </lineage>
</organism>